<sequence>MISLLNQSEATLTHLTLKNMLIHCGELLQLFRLVPSLTYLEAEELITRVQKATVGGILELLAAPRRIDQEKVSDPALDRDVDDESRDDSEDLESRQTAPGRPRMDQTKKISRWNVILGIGMISRSLYSHSWSSSVYALSHAMICSLTLCARGDRYSRTVLSIPPTAPASCKHYMYAIPMIIFRVKGGWFVNSWRPSRQASSHTRRVGWTLKSKFQFYFDFTVRCSISQAMYTMYNIFFWYFI</sequence>
<reference evidence="2" key="1">
    <citation type="submission" date="2022-08" db="EMBL/GenBank/DDBJ databases">
        <authorList>
            <consortium name="DOE Joint Genome Institute"/>
            <person name="Min B."/>
            <person name="Riley R."/>
            <person name="Sierra-Patev S."/>
            <person name="Naranjo-Ortiz M."/>
            <person name="Looney B."/>
            <person name="Konkel Z."/>
            <person name="Slot J.C."/>
            <person name="Sakamoto Y."/>
            <person name="Steenwyk J.L."/>
            <person name="Rokas A."/>
            <person name="Carro J."/>
            <person name="Camarero S."/>
            <person name="Ferreira P."/>
            <person name="Molpeceres G."/>
            <person name="Ruiz-Duenas F.J."/>
            <person name="Serrano A."/>
            <person name="Henrissat B."/>
            <person name="Drula E."/>
            <person name="Hughes K.W."/>
            <person name="Mata J.L."/>
            <person name="Ishikawa N.K."/>
            <person name="Vargas-Isla R."/>
            <person name="Ushijima S."/>
            <person name="Smith C.A."/>
            <person name="Ahrendt S."/>
            <person name="Andreopoulos W."/>
            <person name="He G."/>
            <person name="Labutti K."/>
            <person name="Lipzen A."/>
            <person name="Ng V."/>
            <person name="Sandor L."/>
            <person name="Barry K."/>
            <person name="Martinez A.T."/>
            <person name="Xiao Y."/>
            <person name="Gibbons J.G."/>
            <person name="Terashima K."/>
            <person name="Hibbett D.S."/>
            <person name="Grigoriev I.V."/>
        </authorList>
    </citation>
    <scope>NUCLEOTIDE SEQUENCE</scope>
    <source>
        <strain evidence="2">TFB9207</strain>
    </source>
</reference>
<feature type="region of interest" description="Disordered" evidence="1">
    <location>
        <begin position="72"/>
        <end position="105"/>
    </location>
</feature>
<evidence type="ECO:0000256" key="1">
    <source>
        <dbReference type="SAM" id="MobiDB-lite"/>
    </source>
</evidence>
<organism evidence="2 3">
    <name type="scientific">Lentinula raphanica</name>
    <dbReference type="NCBI Taxonomy" id="153919"/>
    <lineage>
        <taxon>Eukaryota</taxon>
        <taxon>Fungi</taxon>
        <taxon>Dikarya</taxon>
        <taxon>Basidiomycota</taxon>
        <taxon>Agaricomycotina</taxon>
        <taxon>Agaricomycetes</taxon>
        <taxon>Agaricomycetidae</taxon>
        <taxon>Agaricales</taxon>
        <taxon>Marasmiineae</taxon>
        <taxon>Omphalotaceae</taxon>
        <taxon>Lentinula</taxon>
    </lineage>
</organism>
<feature type="compositionally biased region" description="Acidic residues" evidence="1">
    <location>
        <begin position="80"/>
        <end position="91"/>
    </location>
</feature>
<name>A0AA38PC16_9AGAR</name>
<dbReference type="AlphaFoldDB" id="A0AA38PC16"/>
<protein>
    <submittedName>
        <fullName evidence="2">Uncharacterized protein</fullName>
    </submittedName>
</protein>
<comment type="caution">
    <text evidence="2">The sequence shown here is derived from an EMBL/GenBank/DDBJ whole genome shotgun (WGS) entry which is preliminary data.</text>
</comment>
<dbReference type="EMBL" id="MU806103">
    <property type="protein sequence ID" value="KAJ3839920.1"/>
    <property type="molecule type" value="Genomic_DNA"/>
</dbReference>
<evidence type="ECO:0000313" key="2">
    <source>
        <dbReference type="EMBL" id="KAJ3839920.1"/>
    </source>
</evidence>
<evidence type="ECO:0000313" key="3">
    <source>
        <dbReference type="Proteomes" id="UP001163846"/>
    </source>
</evidence>
<gene>
    <name evidence="2" type="ORF">F5878DRAFT_614884</name>
</gene>
<keyword evidence="3" id="KW-1185">Reference proteome</keyword>
<proteinExistence type="predicted"/>
<dbReference type="Proteomes" id="UP001163846">
    <property type="component" value="Unassembled WGS sequence"/>
</dbReference>
<accession>A0AA38PC16</accession>